<dbReference type="PANTHER" id="PTHR43289">
    <property type="entry name" value="MITOGEN-ACTIVATED PROTEIN KINASE KINASE KINASE 20-RELATED"/>
    <property type="match status" value="1"/>
</dbReference>
<sequence length="504" mass="54978">MAVDDRDDPHGMRALSVEEIQRLIEEVGDEDPPELPKEEQLPERWVGLLARINEHRVLRVMDLDMPRMQVGRYVIEEMIGHGGMGVVLRGWDPVLGRWVALKLCLAAGVEAEGVLEREAMVLAKLRHPNVVTVYDVGRFEGSLYIVMDYVEGEDGRAWLERWPPVAEVVRVYTAAARGLAAAHAQGILHGDFKPSNVLIGVGGEVVVADFGVAELLGFLESGEDHSEDSCRRRGGTQAYMAPERLRGGRGDARSDQFSLCVSAWHTLHAIRPYAGETTGELLESMEAGEVRWGELALPGIPKAIEDVMLRGMHVDPGQRYRSLEALIDALSDAIEPDAGGAEPLREQRWLHAAVLAGVLCVVFGVVLGSLWAQVRAPRAGEAIPEVEVEVSMPAESLVDVAVGLIQRGKYDEGLVVWKGELERRELAGEPIAPAALRVGRVLLKHGETALQAGQFELASELAKEAKSASLEAKHELWTNGASTKEAVELLEDGRSLDERASASQ</sequence>
<dbReference type="CDD" id="cd14014">
    <property type="entry name" value="STKc_PknB_like"/>
    <property type="match status" value="1"/>
</dbReference>
<evidence type="ECO:0000313" key="8">
    <source>
        <dbReference type="EMBL" id="EDM79579.1"/>
    </source>
</evidence>
<name>A6G3H2_9BACT</name>
<dbReference type="eggNOG" id="COG0515">
    <property type="taxonomic scope" value="Bacteria"/>
</dbReference>
<dbReference type="GO" id="GO:0004674">
    <property type="term" value="F:protein serine/threonine kinase activity"/>
    <property type="evidence" value="ECO:0007669"/>
    <property type="project" value="UniProtKB-KW"/>
</dbReference>
<evidence type="ECO:0000256" key="4">
    <source>
        <dbReference type="ARBA" id="ARBA00022840"/>
    </source>
</evidence>
<accession>A6G3H2</accession>
<dbReference type="InterPro" id="IPR000719">
    <property type="entry name" value="Prot_kinase_dom"/>
</dbReference>
<dbReference type="Pfam" id="PF00069">
    <property type="entry name" value="Pkinase"/>
    <property type="match status" value="1"/>
</dbReference>
<dbReference type="SUPFAM" id="SSF56112">
    <property type="entry name" value="Protein kinase-like (PK-like)"/>
    <property type="match status" value="1"/>
</dbReference>
<gene>
    <name evidence="8" type="ORF">PPSIR1_21164</name>
</gene>
<evidence type="ECO:0000256" key="5">
    <source>
        <dbReference type="PROSITE-ProRule" id="PRU10141"/>
    </source>
</evidence>
<dbReference type="STRING" id="391625.PPSIR1_21164"/>
<reference evidence="8 9" key="1">
    <citation type="submission" date="2007-06" db="EMBL/GenBank/DDBJ databases">
        <authorList>
            <person name="Shimkets L."/>
            <person name="Ferriera S."/>
            <person name="Johnson J."/>
            <person name="Kravitz S."/>
            <person name="Beeson K."/>
            <person name="Sutton G."/>
            <person name="Rogers Y.-H."/>
            <person name="Friedman R."/>
            <person name="Frazier M."/>
            <person name="Venter J.C."/>
        </authorList>
    </citation>
    <scope>NUCLEOTIDE SEQUENCE [LARGE SCALE GENOMIC DNA]</scope>
    <source>
        <strain evidence="8 9">SIR-1</strain>
    </source>
</reference>
<evidence type="ECO:0000256" key="2">
    <source>
        <dbReference type="ARBA" id="ARBA00022741"/>
    </source>
</evidence>
<dbReference type="PROSITE" id="PS00107">
    <property type="entry name" value="PROTEIN_KINASE_ATP"/>
    <property type="match status" value="1"/>
</dbReference>
<feature type="transmembrane region" description="Helical" evidence="6">
    <location>
        <begin position="349"/>
        <end position="372"/>
    </location>
</feature>
<dbReference type="InterPro" id="IPR011009">
    <property type="entry name" value="Kinase-like_dom_sf"/>
</dbReference>
<evidence type="ECO:0000313" key="9">
    <source>
        <dbReference type="Proteomes" id="UP000005801"/>
    </source>
</evidence>
<keyword evidence="3 8" id="KW-0418">Kinase</keyword>
<comment type="caution">
    <text evidence="8">The sequence shown here is derived from an EMBL/GenBank/DDBJ whole genome shotgun (WGS) entry which is preliminary data.</text>
</comment>
<dbReference type="Gene3D" id="1.10.510.10">
    <property type="entry name" value="Transferase(Phosphotransferase) domain 1"/>
    <property type="match status" value="1"/>
</dbReference>
<keyword evidence="2 5" id="KW-0547">Nucleotide-binding</keyword>
<evidence type="ECO:0000256" key="6">
    <source>
        <dbReference type="SAM" id="Phobius"/>
    </source>
</evidence>
<dbReference type="PROSITE" id="PS50011">
    <property type="entry name" value="PROTEIN_KINASE_DOM"/>
    <property type="match status" value="1"/>
</dbReference>
<dbReference type="InterPro" id="IPR008271">
    <property type="entry name" value="Ser/Thr_kinase_AS"/>
</dbReference>
<evidence type="ECO:0000256" key="1">
    <source>
        <dbReference type="ARBA" id="ARBA00022679"/>
    </source>
</evidence>
<evidence type="ECO:0000259" key="7">
    <source>
        <dbReference type="PROSITE" id="PS50011"/>
    </source>
</evidence>
<dbReference type="EMBL" id="ABCS01000018">
    <property type="protein sequence ID" value="EDM79579.1"/>
    <property type="molecule type" value="Genomic_DNA"/>
</dbReference>
<feature type="domain" description="Protein kinase" evidence="7">
    <location>
        <begin position="73"/>
        <end position="334"/>
    </location>
</feature>
<dbReference type="Gene3D" id="3.30.200.20">
    <property type="entry name" value="Phosphorylase Kinase, domain 1"/>
    <property type="match status" value="1"/>
</dbReference>
<keyword evidence="6" id="KW-0472">Membrane</keyword>
<dbReference type="AlphaFoldDB" id="A6G3H2"/>
<dbReference type="PANTHER" id="PTHR43289:SF6">
    <property type="entry name" value="SERINE_THREONINE-PROTEIN KINASE NEKL-3"/>
    <property type="match status" value="1"/>
</dbReference>
<feature type="binding site" evidence="5">
    <location>
        <position position="102"/>
    </location>
    <ligand>
        <name>ATP</name>
        <dbReference type="ChEBI" id="CHEBI:30616"/>
    </ligand>
</feature>
<keyword evidence="6" id="KW-1133">Transmembrane helix</keyword>
<keyword evidence="1" id="KW-0808">Transferase</keyword>
<dbReference type="OrthoDB" id="9801841at2"/>
<proteinExistence type="predicted"/>
<keyword evidence="6" id="KW-0812">Transmembrane</keyword>
<dbReference type="RefSeq" id="WP_006971271.1">
    <property type="nucleotide sequence ID" value="NZ_ABCS01000018.1"/>
</dbReference>
<keyword evidence="4 5" id="KW-0067">ATP-binding</keyword>
<keyword evidence="9" id="KW-1185">Reference proteome</keyword>
<protein>
    <submittedName>
        <fullName evidence="8">Serine/threonine protein kinase</fullName>
    </submittedName>
</protein>
<dbReference type="InterPro" id="IPR017441">
    <property type="entry name" value="Protein_kinase_ATP_BS"/>
</dbReference>
<organism evidence="8 9">
    <name type="scientific">Plesiocystis pacifica SIR-1</name>
    <dbReference type="NCBI Taxonomy" id="391625"/>
    <lineage>
        <taxon>Bacteria</taxon>
        <taxon>Pseudomonadati</taxon>
        <taxon>Myxococcota</taxon>
        <taxon>Polyangia</taxon>
        <taxon>Nannocystales</taxon>
        <taxon>Nannocystaceae</taxon>
        <taxon>Plesiocystis</taxon>
    </lineage>
</organism>
<dbReference type="PROSITE" id="PS00108">
    <property type="entry name" value="PROTEIN_KINASE_ST"/>
    <property type="match status" value="1"/>
</dbReference>
<dbReference type="Proteomes" id="UP000005801">
    <property type="component" value="Unassembled WGS sequence"/>
</dbReference>
<evidence type="ECO:0000256" key="3">
    <source>
        <dbReference type="ARBA" id="ARBA00022777"/>
    </source>
</evidence>
<keyword evidence="8" id="KW-0723">Serine/threonine-protein kinase</keyword>
<dbReference type="GO" id="GO:0005524">
    <property type="term" value="F:ATP binding"/>
    <property type="evidence" value="ECO:0007669"/>
    <property type="project" value="UniProtKB-UniRule"/>
</dbReference>